<reference evidence="2 3" key="1">
    <citation type="submission" date="2019-01" db="EMBL/GenBank/DDBJ databases">
        <title>Sphingorhabdus lacus sp.nov., isolated from an oligotrophic freshwater lake.</title>
        <authorList>
            <person name="Park M."/>
        </authorList>
    </citation>
    <scope>NUCLEOTIDE SEQUENCE [LARGE SCALE GENOMIC DNA]</scope>
    <source>
        <strain evidence="2 3">IMCC26285</strain>
    </source>
</reference>
<keyword evidence="2" id="KW-0378">Hydrolase</keyword>
<feature type="domain" description="AB hydrolase-1" evidence="1">
    <location>
        <begin position="190"/>
        <end position="403"/>
    </location>
</feature>
<dbReference type="Pfam" id="PF00561">
    <property type="entry name" value="Abhydrolase_1"/>
    <property type="match status" value="1"/>
</dbReference>
<proteinExistence type="predicted"/>
<dbReference type="AlphaFoldDB" id="A0A6I4LXT2"/>
<dbReference type="PANTHER" id="PTHR43433:SF8">
    <property type="entry name" value="BIFUNCTIONAL LIPASE_ADENYLATE CYCLASE LIPJ"/>
    <property type="match status" value="1"/>
</dbReference>
<dbReference type="SUPFAM" id="SSF53474">
    <property type="entry name" value="alpha/beta-Hydrolases"/>
    <property type="match status" value="1"/>
</dbReference>
<dbReference type="RefSeq" id="WP_160352817.1">
    <property type="nucleotide sequence ID" value="NZ_SDWJ01000001.1"/>
</dbReference>
<name>A0A6I4LXT2_9SPHN</name>
<dbReference type="EMBL" id="SDWJ01000001">
    <property type="protein sequence ID" value="MVZ96876.1"/>
    <property type="molecule type" value="Genomic_DNA"/>
</dbReference>
<dbReference type="InterPro" id="IPR000073">
    <property type="entry name" value="AB_hydrolase_1"/>
</dbReference>
<gene>
    <name evidence="2" type="ORF">EUU23_04045</name>
</gene>
<accession>A0A6I4LXT2</accession>
<dbReference type="InterPro" id="IPR029058">
    <property type="entry name" value="AB_hydrolase_fold"/>
</dbReference>
<evidence type="ECO:0000313" key="2">
    <source>
        <dbReference type="EMBL" id="MVZ96876.1"/>
    </source>
</evidence>
<dbReference type="Gene3D" id="3.40.50.1820">
    <property type="entry name" value="alpha/beta hydrolase"/>
    <property type="match status" value="1"/>
</dbReference>
<dbReference type="GO" id="GO:0016787">
    <property type="term" value="F:hydrolase activity"/>
    <property type="evidence" value="ECO:0007669"/>
    <property type="project" value="UniProtKB-KW"/>
</dbReference>
<evidence type="ECO:0000259" key="1">
    <source>
        <dbReference type="Pfam" id="PF00561"/>
    </source>
</evidence>
<organism evidence="2 3">
    <name type="scientific">Sphingorhabdus profundilacus</name>
    <dbReference type="NCBI Taxonomy" id="2509718"/>
    <lineage>
        <taxon>Bacteria</taxon>
        <taxon>Pseudomonadati</taxon>
        <taxon>Pseudomonadota</taxon>
        <taxon>Alphaproteobacteria</taxon>
        <taxon>Sphingomonadales</taxon>
        <taxon>Sphingomonadaceae</taxon>
        <taxon>Sphingorhabdus</taxon>
    </lineage>
</organism>
<sequence>MFIYLLLHEKPVRRERLCEIFFDIPDDPRAALRWSLSKLRLMLGQDAHRLDADRERVSLDASGFILDIDHLDAEQAMEMPLPGIDLPGLEEYSLWLGAERAAIDRKRARRLDEAARNGRHSDAERKRFAAAADALSDDIKPEVKPVAHQSIRYCFAKDGARIAYAVTGTGPVLVKTANWLNHLELDWGSPLWGRMVGGLSEDFRLVRYDERANGLSDWDVNELTFEALVSDLEAVVDSLGLQRFPLFGLSQGAAVSIEYAARHPERVSHLILLGGYSSGWRHWADKDDAAEREAVMTLVKNGWGKDTPLYRQIFSESFTPSATTEELEWFNNFQRQTVSPSNAVAFLEIFSRLDVRHRLPELDVPTLIFHARGDKRVGMEHAIELASSIKGASLVTLDTDNHILRAQEPAMEVVLERIREFLGT</sequence>
<comment type="caution">
    <text evidence="2">The sequence shown here is derived from an EMBL/GenBank/DDBJ whole genome shotgun (WGS) entry which is preliminary data.</text>
</comment>
<protein>
    <submittedName>
        <fullName evidence="2">Alpha/beta fold hydrolase</fullName>
    </submittedName>
</protein>
<keyword evidence="3" id="KW-1185">Reference proteome</keyword>
<dbReference type="PRINTS" id="PR00111">
    <property type="entry name" value="ABHYDROLASE"/>
</dbReference>
<dbReference type="InterPro" id="IPR050471">
    <property type="entry name" value="AB_hydrolase"/>
</dbReference>
<dbReference type="Proteomes" id="UP000471147">
    <property type="component" value="Unassembled WGS sequence"/>
</dbReference>
<dbReference type="PANTHER" id="PTHR43433">
    <property type="entry name" value="HYDROLASE, ALPHA/BETA FOLD FAMILY PROTEIN"/>
    <property type="match status" value="1"/>
</dbReference>
<dbReference type="OrthoDB" id="27092at2"/>
<evidence type="ECO:0000313" key="3">
    <source>
        <dbReference type="Proteomes" id="UP000471147"/>
    </source>
</evidence>